<keyword evidence="2" id="KW-0012">Acyltransferase</keyword>
<feature type="domain" description="N-acetyltransferase" evidence="4">
    <location>
        <begin position="27"/>
        <end position="197"/>
    </location>
</feature>
<dbReference type="Proteomes" id="UP000236664">
    <property type="component" value="Unassembled WGS sequence"/>
</dbReference>
<dbReference type="PANTHER" id="PTHR43792:SF8">
    <property type="entry name" value="[RIBOSOMAL PROTEIN US5]-ALANINE N-ACETYLTRANSFERASE"/>
    <property type="match status" value="1"/>
</dbReference>
<dbReference type="OrthoDB" id="630895at2759"/>
<accession>A0A2K0W5C3</accession>
<proteinExistence type="inferred from homology"/>
<keyword evidence="6" id="KW-1185">Reference proteome</keyword>
<dbReference type="Gene3D" id="3.40.630.30">
    <property type="match status" value="1"/>
</dbReference>
<evidence type="ECO:0000259" key="4">
    <source>
        <dbReference type="PROSITE" id="PS51186"/>
    </source>
</evidence>
<sequence length="209" mass="23287">MANTRKLTATSSTCEEPGARILETQRLILRRFYPSDAEVMSQAADNKSISKNLRDGFPSPYTLADALYFINNVANNFDGAGQHCGIFVKANTTENPSSEPIFIGTIGMMAKNDVYFRTWEMGYWLAETAWGKGYATEAAKALIRWCFETWPELNRIEACANRGNKASQNVLRKSGLVEEGTRRGAVCKNGEMVDEVLFGLLRSELHIAE</sequence>
<gene>
    <name evidence="5" type="ORF">FNYG_09361</name>
</gene>
<dbReference type="SUPFAM" id="SSF55729">
    <property type="entry name" value="Acyl-CoA N-acyltransferases (Nat)"/>
    <property type="match status" value="1"/>
</dbReference>
<dbReference type="PROSITE" id="PS51186">
    <property type="entry name" value="GNAT"/>
    <property type="match status" value="1"/>
</dbReference>
<dbReference type="Pfam" id="PF13302">
    <property type="entry name" value="Acetyltransf_3"/>
    <property type="match status" value="1"/>
</dbReference>
<comment type="caution">
    <text evidence="5">The sequence shown here is derived from an EMBL/GenBank/DDBJ whole genome shotgun (WGS) entry which is preliminary data.</text>
</comment>
<evidence type="ECO:0000313" key="5">
    <source>
        <dbReference type="EMBL" id="PNP77485.1"/>
    </source>
</evidence>
<protein>
    <recommendedName>
        <fullName evidence="4">N-acetyltransferase domain-containing protein</fullName>
    </recommendedName>
</protein>
<evidence type="ECO:0000256" key="2">
    <source>
        <dbReference type="ARBA" id="ARBA00023315"/>
    </source>
</evidence>
<keyword evidence="1" id="KW-0808">Transferase</keyword>
<evidence type="ECO:0000256" key="1">
    <source>
        <dbReference type="ARBA" id="ARBA00022679"/>
    </source>
</evidence>
<organism evidence="5 6">
    <name type="scientific">Gibberella nygamai</name>
    <name type="common">Bean root rot disease fungus</name>
    <name type="synonym">Fusarium nygamai</name>
    <dbReference type="NCBI Taxonomy" id="42673"/>
    <lineage>
        <taxon>Eukaryota</taxon>
        <taxon>Fungi</taxon>
        <taxon>Dikarya</taxon>
        <taxon>Ascomycota</taxon>
        <taxon>Pezizomycotina</taxon>
        <taxon>Sordariomycetes</taxon>
        <taxon>Hypocreomycetidae</taxon>
        <taxon>Hypocreales</taxon>
        <taxon>Nectriaceae</taxon>
        <taxon>Fusarium</taxon>
        <taxon>Fusarium fujikuroi species complex</taxon>
    </lineage>
</organism>
<reference evidence="5 6" key="1">
    <citation type="submission" date="2017-06" db="EMBL/GenBank/DDBJ databases">
        <title>Genome of Fusarium nygamai isolate CS10214.</title>
        <authorList>
            <person name="Gardiner D.M."/>
            <person name="Obanor F."/>
            <person name="Kazan K."/>
        </authorList>
    </citation>
    <scope>NUCLEOTIDE SEQUENCE [LARGE SCALE GENOMIC DNA]</scope>
    <source>
        <strain evidence="5 6">CS10214</strain>
    </source>
</reference>
<dbReference type="GO" id="GO:0016747">
    <property type="term" value="F:acyltransferase activity, transferring groups other than amino-acyl groups"/>
    <property type="evidence" value="ECO:0007669"/>
    <property type="project" value="InterPro"/>
</dbReference>
<dbReference type="InterPro" id="IPR051531">
    <property type="entry name" value="N-acetyltransferase"/>
</dbReference>
<dbReference type="AlphaFoldDB" id="A0A2K0W5C3"/>
<dbReference type="EMBL" id="MTQA01000127">
    <property type="protein sequence ID" value="PNP77485.1"/>
    <property type="molecule type" value="Genomic_DNA"/>
</dbReference>
<dbReference type="InterPro" id="IPR016181">
    <property type="entry name" value="Acyl_CoA_acyltransferase"/>
</dbReference>
<dbReference type="STRING" id="42673.A0A2K0W5C3"/>
<evidence type="ECO:0000256" key="3">
    <source>
        <dbReference type="ARBA" id="ARBA00038502"/>
    </source>
</evidence>
<dbReference type="InterPro" id="IPR000182">
    <property type="entry name" value="GNAT_dom"/>
</dbReference>
<comment type="similarity">
    <text evidence="3">Belongs to the acetyltransferase family. RimJ subfamily.</text>
</comment>
<evidence type="ECO:0000313" key="6">
    <source>
        <dbReference type="Proteomes" id="UP000236664"/>
    </source>
</evidence>
<dbReference type="PANTHER" id="PTHR43792">
    <property type="entry name" value="GNAT FAMILY, PUTATIVE (AFU_ORTHOLOGUE AFUA_3G00765)-RELATED-RELATED"/>
    <property type="match status" value="1"/>
</dbReference>
<name>A0A2K0W5C3_GIBNY</name>